<evidence type="ECO:0000313" key="2">
    <source>
        <dbReference type="EMBL" id="KAJ7305425.1"/>
    </source>
</evidence>
<reference evidence="2" key="1">
    <citation type="submission" date="2023-03" db="EMBL/GenBank/DDBJ databases">
        <title>Massive genome expansion in bonnet fungi (Mycena s.s.) driven by repeated elements and novel gene families across ecological guilds.</title>
        <authorList>
            <consortium name="Lawrence Berkeley National Laboratory"/>
            <person name="Harder C.B."/>
            <person name="Miyauchi S."/>
            <person name="Viragh M."/>
            <person name="Kuo A."/>
            <person name="Thoen E."/>
            <person name="Andreopoulos B."/>
            <person name="Lu D."/>
            <person name="Skrede I."/>
            <person name="Drula E."/>
            <person name="Henrissat B."/>
            <person name="Morin E."/>
            <person name="Kohler A."/>
            <person name="Barry K."/>
            <person name="LaButti K."/>
            <person name="Morin E."/>
            <person name="Salamov A."/>
            <person name="Lipzen A."/>
            <person name="Mereny Z."/>
            <person name="Hegedus B."/>
            <person name="Baldrian P."/>
            <person name="Stursova M."/>
            <person name="Weitz H."/>
            <person name="Taylor A."/>
            <person name="Grigoriev I.V."/>
            <person name="Nagy L.G."/>
            <person name="Martin F."/>
            <person name="Kauserud H."/>
        </authorList>
    </citation>
    <scope>NUCLEOTIDE SEQUENCE</scope>
    <source>
        <strain evidence="2">CBHHK002</strain>
    </source>
</reference>
<feature type="signal peptide" evidence="1">
    <location>
        <begin position="1"/>
        <end position="18"/>
    </location>
</feature>
<proteinExistence type="predicted"/>
<protein>
    <submittedName>
        <fullName evidence="2">Uncharacterized protein</fullName>
    </submittedName>
</protein>
<sequence>MFATSPLLLLLAASFASAATLPIARTTTYQVCAVCPLFDTEDNAISPLSGYGLTPPAKFCGYILSIGLLDEGLERIPVLLLKEQSSVLLDLLQLLSHRTASWLRSKGYPETVTACRLPRKVTQLPEGGRIILVDEWEGQKRDGWAELRYKRELLLQYIWGGLL</sequence>
<evidence type="ECO:0000256" key="1">
    <source>
        <dbReference type="SAM" id="SignalP"/>
    </source>
</evidence>
<feature type="chain" id="PRO_5042118404" evidence="1">
    <location>
        <begin position="19"/>
        <end position="163"/>
    </location>
</feature>
<gene>
    <name evidence="2" type="ORF">DFH08DRAFT_825115</name>
</gene>
<dbReference type="Proteomes" id="UP001218218">
    <property type="component" value="Unassembled WGS sequence"/>
</dbReference>
<keyword evidence="1" id="KW-0732">Signal</keyword>
<comment type="caution">
    <text evidence="2">The sequence shown here is derived from an EMBL/GenBank/DDBJ whole genome shotgun (WGS) entry which is preliminary data.</text>
</comment>
<evidence type="ECO:0000313" key="3">
    <source>
        <dbReference type="Proteomes" id="UP001218218"/>
    </source>
</evidence>
<dbReference type="EMBL" id="JARIHO010000097">
    <property type="protein sequence ID" value="KAJ7305425.1"/>
    <property type="molecule type" value="Genomic_DNA"/>
</dbReference>
<accession>A0AAD6Z321</accession>
<keyword evidence="3" id="KW-1185">Reference proteome</keyword>
<name>A0AAD6Z321_9AGAR</name>
<dbReference type="AlphaFoldDB" id="A0AAD6Z321"/>
<organism evidence="2 3">
    <name type="scientific">Mycena albidolilacea</name>
    <dbReference type="NCBI Taxonomy" id="1033008"/>
    <lineage>
        <taxon>Eukaryota</taxon>
        <taxon>Fungi</taxon>
        <taxon>Dikarya</taxon>
        <taxon>Basidiomycota</taxon>
        <taxon>Agaricomycotina</taxon>
        <taxon>Agaricomycetes</taxon>
        <taxon>Agaricomycetidae</taxon>
        <taxon>Agaricales</taxon>
        <taxon>Marasmiineae</taxon>
        <taxon>Mycenaceae</taxon>
        <taxon>Mycena</taxon>
    </lineage>
</organism>